<dbReference type="RefSeq" id="WP_159541798.1">
    <property type="nucleotide sequence ID" value="NZ_CP047156.1"/>
</dbReference>
<dbReference type="InterPro" id="IPR016024">
    <property type="entry name" value="ARM-type_fold"/>
</dbReference>
<proteinExistence type="predicted"/>
<dbReference type="KEGG" id="eke:EK0264_00180"/>
<gene>
    <name evidence="1" type="ORF">EK0264_00180</name>
</gene>
<dbReference type="Proteomes" id="UP000463857">
    <property type="component" value="Chromosome"/>
</dbReference>
<evidence type="ECO:0000313" key="2">
    <source>
        <dbReference type="Proteomes" id="UP000463857"/>
    </source>
</evidence>
<dbReference type="AlphaFoldDB" id="A0A7M3T518"/>
<organism evidence="1 2">
    <name type="scientific">Epidermidibacterium keratini</name>
    <dbReference type="NCBI Taxonomy" id="1891644"/>
    <lineage>
        <taxon>Bacteria</taxon>
        <taxon>Bacillati</taxon>
        <taxon>Actinomycetota</taxon>
        <taxon>Actinomycetes</taxon>
        <taxon>Sporichthyales</taxon>
        <taxon>Sporichthyaceae</taxon>
        <taxon>Epidermidibacterium</taxon>
    </lineage>
</organism>
<dbReference type="Gene3D" id="1.25.10.10">
    <property type="entry name" value="Leucine-rich Repeat Variant"/>
    <property type="match status" value="1"/>
</dbReference>
<accession>A0A7M3T518</accession>
<dbReference type="SUPFAM" id="SSF48371">
    <property type="entry name" value="ARM repeat"/>
    <property type="match status" value="1"/>
</dbReference>
<name>A0A7M3T518_9ACTN</name>
<evidence type="ECO:0000313" key="1">
    <source>
        <dbReference type="EMBL" id="QHB98873.1"/>
    </source>
</evidence>
<reference evidence="1 2" key="1">
    <citation type="journal article" date="2018" name="Int. J. Syst. Evol. Microbiol.">
        <title>Epidermidibacterium keratini gen. nov., sp. nov., a member of the family Sporichthyaceae, isolated from keratin epidermis.</title>
        <authorList>
            <person name="Lee D.G."/>
            <person name="Trujillo M.E."/>
            <person name="Kang S."/>
            <person name="Nam J.J."/>
            <person name="Kim Y.J."/>
        </authorList>
    </citation>
    <scope>NUCLEOTIDE SEQUENCE [LARGE SCALE GENOMIC DNA]</scope>
    <source>
        <strain evidence="1 2">EPI-7</strain>
    </source>
</reference>
<dbReference type="OrthoDB" id="9134742at2"/>
<sequence>MTQNEAQVAKLRKALSTSNSSARLRAALTAGTYPDPEYVDVLIEQSATEPDFFVRDMLTWALTRHDGNVTVDQLLRELGSAVPQARSQSLHTLSKIGDRRAWPAITADLLRDSDDEVARAAWRAAVALVPDGDRTGLAEALASQFGRGDGEVQLSLSRAFAALGPAATGVLERATSDRDPAVQTHAIATQRLIDDPDLGFAAAVDAARREIALIDAPVAAE</sequence>
<dbReference type="EMBL" id="CP047156">
    <property type="protein sequence ID" value="QHB98873.1"/>
    <property type="molecule type" value="Genomic_DNA"/>
</dbReference>
<dbReference type="InterPro" id="IPR011989">
    <property type="entry name" value="ARM-like"/>
</dbReference>
<protein>
    <submittedName>
        <fullName evidence="1">HEAT repeat domain-containing protein</fullName>
    </submittedName>
</protein>
<dbReference type="InParanoid" id="A0A7M3T518"/>
<keyword evidence="2" id="KW-1185">Reference proteome</keyword>